<evidence type="ECO:0000313" key="1">
    <source>
        <dbReference type="EMBL" id="CAF4327197.1"/>
    </source>
</evidence>
<organism evidence="1 2">
    <name type="scientific">Rotaria socialis</name>
    <dbReference type="NCBI Taxonomy" id="392032"/>
    <lineage>
        <taxon>Eukaryota</taxon>
        <taxon>Metazoa</taxon>
        <taxon>Spiralia</taxon>
        <taxon>Gnathifera</taxon>
        <taxon>Rotifera</taxon>
        <taxon>Eurotatoria</taxon>
        <taxon>Bdelloidea</taxon>
        <taxon>Philodinida</taxon>
        <taxon>Philodinidae</taxon>
        <taxon>Rotaria</taxon>
    </lineage>
</organism>
<name>A0A820JKD8_9BILA</name>
<dbReference type="EMBL" id="CAJOBQ010000321">
    <property type="protein sequence ID" value="CAF4327197.1"/>
    <property type="molecule type" value="Genomic_DNA"/>
</dbReference>
<gene>
    <name evidence="1" type="ORF">TSG867_LOCUS7964</name>
</gene>
<sequence length="104" mass="11418">MSGDEIKQFRKSVGSIISLNSFLSISLKREVAQGFVRQSMESCSSSSGSVGVTCDSEDNNRRPFAQIDGLSYYGGGEREILFMVGSIFRLEHTSEDKLVADVKI</sequence>
<dbReference type="Gene3D" id="3.90.176.10">
    <property type="entry name" value="Toxin ADP-ribosyltransferase, Chain A, domain 1"/>
    <property type="match status" value="1"/>
</dbReference>
<protein>
    <submittedName>
        <fullName evidence="1">Uncharacterized protein</fullName>
    </submittedName>
</protein>
<evidence type="ECO:0000313" key="2">
    <source>
        <dbReference type="Proteomes" id="UP000663862"/>
    </source>
</evidence>
<dbReference type="SUPFAM" id="SSF56399">
    <property type="entry name" value="ADP-ribosylation"/>
    <property type="match status" value="1"/>
</dbReference>
<accession>A0A820JKD8</accession>
<comment type="caution">
    <text evidence="1">The sequence shown here is derived from an EMBL/GenBank/DDBJ whole genome shotgun (WGS) entry which is preliminary data.</text>
</comment>
<reference evidence="1" key="1">
    <citation type="submission" date="2021-02" db="EMBL/GenBank/DDBJ databases">
        <authorList>
            <person name="Nowell W R."/>
        </authorList>
    </citation>
    <scope>NUCLEOTIDE SEQUENCE</scope>
</reference>
<dbReference type="AlphaFoldDB" id="A0A820JKD8"/>
<proteinExistence type="predicted"/>
<dbReference type="Proteomes" id="UP000663862">
    <property type="component" value="Unassembled WGS sequence"/>
</dbReference>